<dbReference type="Gene3D" id="3.40.50.300">
    <property type="entry name" value="P-loop containing nucleotide triphosphate hydrolases"/>
    <property type="match status" value="1"/>
</dbReference>
<dbReference type="Pfam" id="PF19263">
    <property type="entry name" value="DUF5906"/>
    <property type="match status" value="1"/>
</dbReference>
<keyword evidence="3" id="KW-0067">ATP-binding</keyword>
<dbReference type="InterPro" id="IPR045455">
    <property type="entry name" value="NrS-1_pol-like_helicase"/>
</dbReference>
<dbReference type="SUPFAM" id="SSF52540">
    <property type="entry name" value="P-loop containing nucleoside triphosphate hydrolases"/>
    <property type="match status" value="1"/>
</dbReference>
<dbReference type="NCBIfam" id="TIGR01613">
    <property type="entry name" value="primase_Cterm"/>
    <property type="match status" value="1"/>
</dbReference>
<keyword evidence="2" id="KW-0378">Hydrolase</keyword>
<name>A0ABQ2KZ36_9BACL</name>
<comment type="caution">
    <text evidence="5">The sequence shown here is derived from an EMBL/GenBank/DDBJ whole genome shotgun (WGS) entry which is preliminary data.</text>
</comment>
<feature type="domain" description="SF3 helicase" evidence="4">
    <location>
        <begin position="324"/>
        <end position="479"/>
    </location>
</feature>
<dbReference type="InterPro" id="IPR006500">
    <property type="entry name" value="Helicase_put_C_phage/plasmid"/>
</dbReference>
<evidence type="ECO:0000256" key="3">
    <source>
        <dbReference type="ARBA" id="ARBA00022840"/>
    </source>
</evidence>
<keyword evidence="6" id="KW-1185">Reference proteome</keyword>
<protein>
    <recommendedName>
        <fullName evidence="4">SF3 helicase domain-containing protein</fullName>
    </recommendedName>
</protein>
<sequence length="627" mass="71046">MDKTTAIHTNGLAELPDYLNRNQNRSKKVPAEDPALTILQSSCPAFAQDWSIQQQDGLPEERWYKWISLLIASGNPQAALAFSRASVKHDAGSERRISELIANPPKGCTRCTTFGCDVKQVGLCFPNNVRKNEKGQITNSPVKSLATPRKKAAPLPSVNLSTVGFILDRNSGRPTGLNPNAFARHVVEHRLKLVHTLGDRFYLYDDGVWNVLSDNQLRRKLRDILNGYVADFWRPITEEAYLKALQLQAETVERMDGRRNLLNLENGMLSLRNKRKEPERRPFKLYRHKPEFHSTIRIPIHYNPKAACPRFDQFLAQIYNNDQELIDLTAEMFGYCLTSGVEAQKAFVLYGQGANGKSILAGVLEQLVGKKNVTNLTLSDLDQAFARSELVDKSLLLSTENEVGSKGLNTQFFKSVVAGDSIRVEVKYGPGFSYQPFCKLVLALNNLPYSRDKSHGFTRRLIVLPFNRIFREEEQDPHLAAKLNKELPGILNFALRGLRRLQKNKFRFSNSRAARQALDDYRMDLDPIERFIEDNIEAGKPDDRIPNRDMAVRYQSWCTGANISNPMNNQRLLNAIENNLRGQNIAVNRYKSGGIRGLEGVRLKQLSQQTTDLRTGFTTITDIEDIE</sequence>
<evidence type="ECO:0000256" key="2">
    <source>
        <dbReference type="ARBA" id="ARBA00022801"/>
    </source>
</evidence>
<accession>A0ABQ2KZ36</accession>
<dbReference type="InterPro" id="IPR014015">
    <property type="entry name" value="Helicase_SF3_DNA-vir"/>
</dbReference>
<evidence type="ECO:0000313" key="5">
    <source>
        <dbReference type="EMBL" id="GGN95012.1"/>
    </source>
</evidence>
<dbReference type="PROSITE" id="PS51206">
    <property type="entry name" value="SF3_HELICASE_1"/>
    <property type="match status" value="1"/>
</dbReference>
<evidence type="ECO:0000256" key="1">
    <source>
        <dbReference type="ARBA" id="ARBA00022741"/>
    </source>
</evidence>
<evidence type="ECO:0000313" key="6">
    <source>
        <dbReference type="Proteomes" id="UP000606653"/>
    </source>
</evidence>
<dbReference type="Pfam" id="PF08706">
    <property type="entry name" value="D5_N"/>
    <property type="match status" value="1"/>
</dbReference>
<dbReference type="Proteomes" id="UP000606653">
    <property type="component" value="Unassembled WGS sequence"/>
</dbReference>
<reference evidence="6" key="1">
    <citation type="journal article" date="2019" name="Int. J. Syst. Evol. Microbiol.">
        <title>The Global Catalogue of Microorganisms (GCM) 10K type strain sequencing project: providing services to taxonomists for standard genome sequencing and annotation.</title>
        <authorList>
            <consortium name="The Broad Institute Genomics Platform"/>
            <consortium name="The Broad Institute Genome Sequencing Center for Infectious Disease"/>
            <person name="Wu L."/>
            <person name="Ma J."/>
        </authorList>
    </citation>
    <scope>NUCLEOTIDE SEQUENCE [LARGE SCALE GENOMIC DNA]</scope>
    <source>
        <strain evidence="6">CGMCC 1.6964</strain>
    </source>
</reference>
<gene>
    <name evidence="5" type="ORF">GCM10010969_10300</name>
</gene>
<dbReference type="InterPro" id="IPR014818">
    <property type="entry name" value="Phage/plasmid_primase_P4_C"/>
</dbReference>
<organism evidence="5 6">
    <name type="scientific">Saccharibacillus kuerlensis</name>
    <dbReference type="NCBI Taxonomy" id="459527"/>
    <lineage>
        <taxon>Bacteria</taxon>
        <taxon>Bacillati</taxon>
        <taxon>Bacillota</taxon>
        <taxon>Bacilli</taxon>
        <taxon>Bacillales</taxon>
        <taxon>Paenibacillaceae</taxon>
        <taxon>Saccharibacillus</taxon>
    </lineage>
</organism>
<dbReference type="PANTHER" id="PTHR35372:SF2">
    <property type="entry name" value="SF3 HELICASE DOMAIN-CONTAINING PROTEIN"/>
    <property type="match status" value="1"/>
</dbReference>
<dbReference type="EMBL" id="BMLN01000002">
    <property type="protein sequence ID" value="GGN95012.1"/>
    <property type="molecule type" value="Genomic_DNA"/>
</dbReference>
<dbReference type="InterPro" id="IPR051620">
    <property type="entry name" value="ORF904-like_C"/>
</dbReference>
<dbReference type="RefSeq" id="WP_018976986.1">
    <property type="nucleotide sequence ID" value="NZ_BMLN01000002.1"/>
</dbReference>
<dbReference type="InterPro" id="IPR027417">
    <property type="entry name" value="P-loop_NTPase"/>
</dbReference>
<dbReference type="SMART" id="SM00885">
    <property type="entry name" value="D5_N"/>
    <property type="match status" value="1"/>
</dbReference>
<dbReference type="PANTHER" id="PTHR35372">
    <property type="entry name" value="ATP BINDING PROTEIN-RELATED"/>
    <property type="match status" value="1"/>
</dbReference>
<proteinExistence type="predicted"/>
<evidence type="ECO:0000259" key="4">
    <source>
        <dbReference type="PROSITE" id="PS51206"/>
    </source>
</evidence>
<keyword evidence="1" id="KW-0547">Nucleotide-binding</keyword>